<feature type="signal peptide" evidence="2">
    <location>
        <begin position="1"/>
        <end position="23"/>
    </location>
</feature>
<feature type="coiled-coil region" evidence="1">
    <location>
        <begin position="324"/>
        <end position="351"/>
    </location>
</feature>
<organism evidence="3 4">
    <name type="scientific">Chryseolinea serpens</name>
    <dbReference type="NCBI Taxonomy" id="947013"/>
    <lineage>
        <taxon>Bacteria</taxon>
        <taxon>Pseudomonadati</taxon>
        <taxon>Bacteroidota</taxon>
        <taxon>Cytophagia</taxon>
        <taxon>Cytophagales</taxon>
        <taxon>Fulvivirgaceae</taxon>
        <taxon>Chryseolinea</taxon>
    </lineage>
</organism>
<dbReference type="Proteomes" id="UP000184212">
    <property type="component" value="Unassembled WGS sequence"/>
</dbReference>
<keyword evidence="2" id="KW-0732">Signal</keyword>
<dbReference type="RefSeq" id="WP_073140759.1">
    <property type="nucleotide sequence ID" value="NZ_FQWQ01000004.1"/>
</dbReference>
<accession>A0A1M5VSZ9</accession>
<protein>
    <submittedName>
        <fullName evidence="3">Uncharacterized protein</fullName>
    </submittedName>
</protein>
<dbReference type="EMBL" id="FQWQ01000004">
    <property type="protein sequence ID" value="SHH78043.1"/>
    <property type="molecule type" value="Genomic_DNA"/>
</dbReference>
<dbReference type="AlphaFoldDB" id="A0A1M5VSZ9"/>
<dbReference type="STRING" id="947013.SAMN04488109_5356"/>
<sequence length="352" mass="38612">MHNTKTILIIAILCSVVAVNSFAQSWVNDNLLFNTADRGIQFYGGGEKIIGTAAWGIQFQTSNSTPRMTLLNNGYLGIGTVTPAEKLTLSGGKFRIEDPGNAYSNYLYSFAAISNYRSGLVMESNASVNFGLTGPDNVASVFRWLSINNATIDYSTNNNELMRLQKDGKLGLGVAPTATLHVFVPGSSSVVNGMNLDVQSFGNTANAFASHYFRIRDIGGNSTAFIVKGSGYVGINTANPDAYLTVKGDIHAKEVRVDMSVPGPDYVFEKDYKLLPLSELSLFLAKNKHLPEVPSATEMEKDGINVGDMNMTLLKKVEELTLYVIQQQEEMKKMMTEMELQKQEIQKLKSNR</sequence>
<name>A0A1M5VSZ9_9BACT</name>
<evidence type="ECO:0000256" key="2">
    <source>
        <dbReference type="SAM" id="SignalP"/>
    </source>
</evidence>
<evidence type="ECO:0000313" key="4">
    <source>
        <dbReference type="Proteomes" id="UP000184212"/>
    </source>
</evidence>
<keyword evidence="1" id="KW-0175">Coiled coil</keyword>
<keyword evidence="4" id="KW-1185">Reference proteome</keyword>
<dbReference type="OrthoDB" id="1163828at2"/>
<feature type="chain" id="PRO_5012477517" evidence="2">
    <location>
        <begin position="24"/>
        <end position="352"/>
    </location>
</feature>
<reference evidence="3 4" key="1">
    <citation type="submission" date="2016-11" db="EMBL/GenBank/DDBJ databases">
        <authorList>
            <person name="Jaros S."/>
            <person name="Januszkiewicz K."/>
            <person name="Wedrychowicz H."/>
        </authorList>
    </citation>
    <scope>NUCLEOTIDE SEQUENCE [LARGE SCALE GENOMIC DNA]</scope>
    <source>
        <strain evidence="3 4">DSM 24574</strain>
    </source>
</reference>
<evidence type="ECO:0000313" key="3">
    <source>
        <dbReference type="EMBL" id="SHH78043.1"/>
    </source>
</evidence>
<gene>
    <name evidence="3" type="ORF">SAMN04488109_5356</name>
</gene>
<evidence type="ECO:0000256" key="1">
    <source>
        <dbReference type="SAM" id="Coils"/>
    </source>
</evidence>
<proteinExistence type="predicted"/>